<organism evidence="5 6">
    <name type="scientific">Sinorhizobium kostiense</name>
    <dbReference type="NCBI Taxonomy" id="76747"/>
    <lineage>
        <taxon>Bacteria</taxon>
        <taxon>Pseudomonadati</taxon>
        <taxon>Pseudomonadota</taxon>
        <taxon>Alphaproteobacteria</taxon>
        <taxon>Hyphomicrobiales</taxon>
        <taxon>Rhizobiaceae</taxon>
        <taxon>Sinorhizobium/Ensifer group</taxon>
        <taxon>Sinorhizobium</taxon>
    </lineage>
</organism>
<dbReference type="EMBL" id="JAGILA010000002">
    <property type="protein sequence ID" value="MBP2235162.1"/>
    <property type="molecule type" value="Genomic_DNA"/>
</dbReference>
<comment type="similarity">
    <text evidence="1">Belongs to the ros/MucR family.</text>
</comment>
<dbReference type="RefSeq" id="WP_209601405.1">
    <property type="nucleotide sequence ID" value="NZ_JAGILA010000002.1"/>
</dbReference>
<evidence type="ECO:0000256" key="2">
    <source>
        <dbReference type="ARBA" id="ARBA00023015"/>
    </source>
</evidence>
<evidence type="ECO:0000256" key="1">
    <source>
        <dbReference type="ARBA" id="ARBA00007031"/>
    </source>
</evidence>
<evidence type="ECO:0000256" key="4">
    <source>
        <dbReference type="ARBA" id="ARBA00023163"/>
    </source>
</evidence>
<evidence type="ECO:0000256" key="3">
    <source>
        <dbReference type="ARBA" id="ARBA00023125"/>
    </source>
</evidence>
<keyword evidence="6" id="KW-1185">Reference proteome</keyword>
<keyword evidence="4" id="KW-0804">Transcription</keyword>
<sequence length="143" mass="15681">MAENTLGASNELLVELTAEIVAAYVSNHVVPVAELPTLIADVHSALNNTTAPAPVVVPAEKPKPAVSVRKSVQDDQITCLECGGTFKSLKRHLMTHHNLSPEEYREKWDLPADYPMVAPAYAEARSRLAKEMGLGQRRKRRGK</sequence>
<name>A0ABS4QWZ9_9HYPH</name>
<evidence type="ECO:0000313" key="5">
    <source>
        <dbReference type="EMBL" id="MBP2235162.1"/>
    </source>
</evidence>
<accession>A0ABS4QWZ9</accession>
<reference evidence="5 6" key="1">
    <citation type="submission" date="2021-03" db="EMBL/GenBank/DDBJ databases">
        <title>Genomic Encyclopedia of Type Strains, Phase IV (KMG-IV): sequencing the most valuable type-strain genomes for metagenomic binning, comparative biology and taxonomic classification.</title>
        <authorList>
            <person name="Goeker M."/>
        </authorList>
    </citation>
    <scope>NUCLEOTIDE SEQUENCE [LARGE SCALE GENOMIC DNA]</scope>
    <source>
        <strain evidence="5 6">DSM 13372</strain>
    </source>
</reference>
<proteinExistence type="inferred from homology"/>
<dbReference type="InterPro" id="IPR008807">
    <property type="entry name" value="ROS_MUCR"/>
</dbReference>
<evidence type="ECO:0000313" key="6">
    <source>
        <dbReference type="Proteomes" id="UP000730739"/>
    </source>
</evidence>
<dbReference type="InterPro" id="IPR041920">
    <property type="entry name" value="ROS/MUCR_sf"/>
</dbReference>
<dbReference type="Proteomes" id="UP000730739">
    <property type="component" value="Unassembled WGS sequence"/>
</dbReference>
<gene>
    <name evidence="5" type="ORF">J2Z31_001654</name>
</gene>
<keyword evidence="2" id="KW-0805">Transcription regulation</keyword>
<dbReference type="Gene3D" id="1.10.10.1550">
    <property type="entry name" value="ROS/MUCR transcriptional regulator protein"/>
    <property type="match status" value="1"/>
</dbReference>
<keyword evidence="3" id="KW-0238">DNA-binding</keyword>
<comment type="caution">
    <text evidence="5">The sequence shown here is derived from an EMBL/GenBank/DDBJ whole genome shotgun (WGS) entry which is preliminary data.</text>
</comment>
<protein>
    <submittedName>
        <fullName evidence="5">Transcriptional regulator</fullName>
    </submittedName>
</protein>
<dbReference type="Pfam" id="PF05443">
    <property type="entry name" value="ROS_MUCR"/>
    <property type="match status" value="1"/>
</dbReference>